<dbReference type="EMBL" id="CM035430">
    <property type="protein sequence ID" value="KAH7298060.1"/>
    <property type="molecule type" value="Genomic_DNA"/>
</dbReference>
<evidence type="ECO:0000256" key="1">
    <source>
        <dbReference type="SAM" id="MobiDB-lite"/>
    </source>
</evidence>
<name>A0A8T2RQ08_CERRI</name>
<dbReference type="EMBL" id="CM035430">
    <property type="protein sequence ID" value="KAH7298061.1"/>
    <property type="molecule type" value="Genomic_DNA"/>
</dbReference>
<dbReference type="PANTHER" id="PTHR16199:SF4">
    <property type="entry name" value="CONDENSIN-2 COMPLEX SUBUNIT G2"/>
    <property type="match status" value="1"/>
</dbReference>
<dbReference type="Proteomes" id="UP000825935">
    <property type="component" value="Chromosome 25"/>
</dbReference>
<dbReference type="InterPro" id="IPR011989">
    <property type="entry name" value="ARM-like"/>
</dbReference>
<organism evidence="2 3">
    <name type="scientific">Ceratopteris richardii</name>
    <name type="common">Triangle waterfern</name>
    <dbReference type="NCBI Taxonomy" id="49495"/>
    <lineage>
        <taxon>Eukaryota</taxon>
        <taxon>Viridiplantae</taxon>
        <taxon>Streptophyta</taxon>
        <taxon>Embryophyta</taxon>
        <taxon>Tracheophyta</taxon>
        <taxon>Polypodiopsida</taxon>
        <taxon>Polypodiidae</taxon>
        <taxon>Polypodiales</taxon>
        <taxon>Pteridineae</taxon>
        <taxon>Pteridaceae</taxon>
        <taxon>Parkerioideae</taxon>
        <taxon>Ceratopteris</taxon>
    </lineage>
</organism>
<dbReference type="Gene3D" id="1.25.10.10">
    <property type="entry name" value="Leucine-rich Repeat Variant"/>
    <property type="match status" value="1"/>
</dbReference>
<evidence type="ECO:0008006" key="4">
    <source>
        <dbReference type="Google" id="ProtNLM"/>
    </source>
</evidence>
<dbReference type="Pfam" id="PF12422">
    <property type="entry name" value="Condensin2nSMC"/>
    <property type="match status" value="1"/>
</dbReference>
<dbReference type="InterPro" id="IPR024741">
    <property type="entry name" value="Condensin2_G2"/>
</dbReference>
<dbReference type="PANTHER" id="PTHR16199">
    <property type="entry name" value="CONDENSIN-2 COMPLEX SUBUNIT G2"/>
    <property type="match status" value="1"/>
</dbReference>
<sequence length="1284" mass="142707">MEDTFYAALNSSPDELLCLAAKNQSRPGKVSLKAALHRSDKKQAASLCNALASFASAQALAFQNLQNSQFHCADTFKTPSPKHKRRKRACCSPTAGKKSEVQDNGRNGGRAFVMANLKACALVAQYAFSHPLKVFQPCDLFPAVQILHDQLVFFEDDAELQDIVAGLCESWWKDHLPGRESLIAQSVPFLLSKSLEVGRKVNVHRVYSMRDAFTMFDFVDETIEDLKHLLMRCVLTPAYLRSTDGRRFISFLFNINVQLTKELIVMVKSQIPFGRKSILEAYGEIIFRAWKTASEPCVQEIENSCLQSLLEGAVYASSKALASSTRKVLSGFISQKAQEGVEALLFRLQEPILFRSLQVANSNVRRNALLLLIDMFPLENPDASKEENDNLLERQFLFLEKLLADQCPDVRITAVQGVCRILRLFWEVIPSGITVKLLSKIVDDIAHDNSSSTVRCAVLQGITYLLENPASHDLLKAIITKLGPLLNDCNLSVRIEMANMLLALKGIRTISFLKVSSLESLLSALECDKPPVARRLTRLLIPSYFPSKVSLEEACNRCVALIKRAPQSGVRFCEWALQEGVPASSLLELVKVLCNLVGSPDALKDEEKEGIFAALNELCHKLANQKELKVSLGEILTRDMLKALLMNATTSKSRTSIIEMVSVINPTDVPELFVYCSQVVSNFSKDTLNPINCNEARSVHSLMLAWGGFNDLVKTLIRNFAQVSKLDERFGWPRSAVKSLKKKKLESKSPWTKSMKGKVSVAKARKDVTVTGLAEDLRNALCAAWHAENLVEVEEMRQALLVDENLPALLSGLRNTVHFVFHSGIEIPVPDFLKASPLRAYATLAVHMTLNEKTGKRARDARESGIDHRNPVDYVCEELIQWAENLQSLPKLSSPISHKKRQVKHSRSLRTPCRGALTDISNGSSSCTKDSTAERCSEAELFVSKGKILNTLLESLLYFLSLNLVKDEALQYKCLEFAKKLMEWLLNCLRMWDTLGAKNKVSGVIGKDSLLCTRMCTAHCGKMLYVTLRKNTEGALKSADLSNCLLDSIFFSESVFGGKGAMSLFTSLNPWFPDVFISISSWATDLILNDLSADVSCLCFDDLVQLGNKSLKPWVVNLLTAASETYSQHGDQPGCPMAEDECTYGENAQEIEDAFQPAMDQNFSFSSEMLKRMSNLLCNGDPVVLGGILNLFLWHAAASLQTKNYAVVVGAVQIACRSIHSCKLFSEGAQSKQHLWEQFVAACEVMITQINVISDKKDSLPQLDSKALLRVKDLVQNLLASERR</sequence>
<dbReference type="OMA" id="RNFQFHK"/>
<dbReference type="GO" id="GO:0000796">
    <property type="term" value="C:condensin complex"/>
    <property type="evidence" value="ECO:0007669"/>
    <property type="project" value="TreeGrafter"/>
</dbReference>
<dbReference type="InterPro" id="IPR016024">
    <property type="entry name" value="ARM-type_fold"/>
</dbReference>
<dbReference type="SUPFAM" id="SSF48371">
    <property type="entry name" value="ARM repeat"/>
    <property type="match status" value="1"/>
</dbReference>
<evidence type="ECO:0000313" key="2">
    <source>
        <dbReference type="EMBL" id="KAH7298061.1"/>
    </source>
</evidence>
<gene>
    <name evidence="2" type="ORF">KP509_25G025200</name>
</gene>
<keyword evidence="3" id="KW-1185">Reference proteome</keyword>
<accession>A0A8T2RQ08</accession>
<proteinExistence type="predicted"/>
<protein>
    <recommendedName>
        <fullName evidence="4">Condensin-2 complex subunit G2</fullName>
    </recommendedName>
</protein>
<dbReference type="OrthoDB" id="10062843at2759"/>
<dbReference type="GO" id="GO:0000070">
    <property type="term" value="P:mitotic sister chromatid segregation"/>
    <property type="evidence" value="ECO:0007669"/>
    <property type="project" value="TreeGrafter"/>
</dbReference>
<reference evidence="2" key="1">
    <citation type="submission" date="2021-08" db="EMBL/GenBank/DDBJ databases">
        <title>WGS assembly of Ceratopteris richardii.</title>
        <authorList>
            <person name="Marchant D.B."/>
            <person name="Chen G."/>
            <person name="Jenkins J."/>
            <person name="Shu S."/>
            <person name="Leebens-Mack J."/>
            <person name="Grimwood J."/>
            <person name="Schmutz J."/>
            <person name="Soltis P."/>
            <person name="Soltis D."/>
            <person name="Chen Z.-H."/>
        </authorList>
    </citation>
    <scope>NUCLEOTIDE SEQUENCE</scope>
    <source>
        <strain evidence="2">Whitten #5841</strain>
        <tissue evidence="2">Leaf</tissue>
    </source>
</reference>
<evidence type="ECO:0000313" key="3">
    <source>
        <dbReference type="Proteomes" id="UP000825935"/>
    </source>
</evidence>
<comment type="caution">
    <text evidence="2">The sequence shown here is derived from an EMBL/GenBank/DDBJ whole genome shotgun (WGS) entry which is preliminary data.</text>
</comment>
<dbReference type="GO" id="GO:0005634">
    <property type="term" value="C:nucleus"/>
    <property type="evidence" value="ECO:0007669"/>
    <property type="project" value="InterPro"/>
</dbReference>
<feature type="region of interest" description="Disordered" evidence="1">
    <location>
        <begin position="81"/>
        <end position="103"/>
    </location>
</feature>